<dbReference type="PROSITE" id="PS00893">
    <property type="entry name" value="NUDIX_BOX"/>
    <property type="match status" value="1"/>
</dbReference>
<dbReference type="PANTHER" id="PTHR11839">
    <property type="entry name" value="UDP/ADP-SUGAR PYROPHOSPHATASE"/>
    <property type="match status" value="1"/>
</dbReference>
<dbReference type="EMBL" id="CP039690">
    <property type="protein sequence ID" value="QCI65701.1"/>
    <property type="molecule type" value="Genomic_DNA"/>
</dbReference>
<comment type="cofactor">
    <cofactor evidence="2">
        <name>Mg(2+)</name>
        <dbReference type="ChEBI" id="CHEBI:18420"/>
    </cofactor>
</comment>
<evidence type="ECO:0000256" key="3">
    <source>
        <dbReference type="ARBA" id="ARBA00022801"/>
    </source>
</evidence>
<dbReference type="Gene3D" id="3.90.79.10">
    <property type="entry name" value="Nucleoside Triphosphate Pyrophosphohydrolase"/>
    <property type="match status" value="1"/>
</dbReference>
<keyword evidence="3 4" id="KW-0378">Hydrolase</keyword>
<comment type="cofactor">
    <cofactor evidence="1">
        <name>Mn(2+)</name>
        <dbReference type="ChEBI" id="CHEBI:29035"/>
    </cofactor>
</comment>
<reference evidence="6 7" key="1">
    <citation type="submission" date="2019-04" db="EMBL/GenBank/DDBJ databases">
        <title>Phreatobacter aquaticus sp. nov.</title>
        <authorList>
            <person name="Choi A."/>
        </authorList>
    </citation>
    <scope>NUCLEOTIDE SEQUENCE [LARGE SCALE GENOMIC DNA]</scope>
    <source>
        <strain evidence="6 7">KCTC 52518</strain>
    </source>
</reference>
<dbReference type="CDD" id="cd03671">
    <property type="entry name" value="NUDIX_Ap4A_hydrolase_plant_like"/>
    <property type="match status" value="1"/>
</dbReference>
<dbReference type="EC" id="3.6.1.-" evidence="6"/>
<dbReference type="OrthoDB" id="9816040at2"/>
<evidence type="ECO:0000259" key="5">
    <source>
        <dbReference type="PROSITE" id="PS51462"/>
    </source>
</evidence>
<dbReference type="Proteomes" id="UP000298781">
    <property type="component" value="Chromosome"/>
</dbReference>
<dbReference type="AlphaFoldDB" id="A0A4D7AZD9"/>
<accession>A0A4D7AZD9</accession>
<dbReference type="PROSITE" id="PS51462">
    <property type="entry name" value="NUDIX"/>
    <property type="match status" value="1"/>
</dbReference>
<dbReference type="InterPro" id="IPR022927">
    <property type="entry name" value="RppH"/>
</dbReference>
<dbReference type="Pfam" id="PF00293">
    <property type="entry name" value="NUDIX"/>
    <property type="match status" value="1"/>
</dbReference>
<dbReference type="KEGG" id="pstg:E8M01_16680"/>
<dbReference type="InterPro" id="IPR020476">
    <property type="entry name" value="Nudix_hydrolase"/>
</dbReference>
<evidence type="ECO:0000313" key="6">
    <source>
        <dbReference type="EMBL" id="QCI65701.1"/>
    </source>
</evidence>
<organism evidence="6 7">
    <name type="scientific">Phreatobacter stygius</name>
    <dbReference type="NCBI Taxonomy" id="1940610"/>
    <lineage>
        <taxon>Bacteria</taxon>
        <taxon>Pseudomonadati</taxon>
        <taxon>Pseudomonadota</taxon>
        <taxon>Alphaproteobacteria</taxon>
        <taxon>Hyphomicrobiales</taxon>
        <taxon>Phreatobacteraceae</taxon>
        <taxon>Phreatobacter</taxon>
    </lineage>
</organism>
<gene>
    <name evidence="6" type="ORF">E8M01_16680</name>
</gene>
<dbReference type="GO" id="GO:0006753">
    <property type="term" value="P:nucleoside phosphate metabolic process"/>
    <property type="evidence" value="ECO:0007669"/>
    <property type="project" value="TreeGrafter"/>
</dbReference>
<keyword evidence="7" id="KW-1185">Reference proteome</keyword>
<dbReference type="InterPro" id="IPR015797">
    <property type="entry name" value="NUDIX_hydrolase-like_dom_sf"/>
</dbReference>
<dbReference type="GO" id="GO:0019693">
    <property type="term" value="P:ribose phosphate metabolic process"/>
    <property type="evidence" value="ECO:0007669"/>
    <property type="project" value="TreeGrafter"/>
</dbReference>
<evidence type="ECO:0000313" key="7">
    <source>
        <dbReference type="Proteomes" id="UP000298781"/>
    </source>
</evidence>
<dbReference type="RefSeq" id="WP_136961147.1">
    <property type="nucleotide sequence ID" value="NZ_CP039690.1"/>
</dbReference>
<proteinExistence type="inferred from homology"/>
<dbReference type="GO" id="GO:0034432">
    <property type="term" value="F:bis(5'-adenosyl)-pentaphosphatase activity"/>
    <property type="evidence" value="ECO:0007669"/>
    <property type="project" value="TreeGrafter"/>
</dbReference>
<dbReference type="InterPro" id="IPR000086">
    <property type="entry name" value="NUDIX_hydrolase_dom"/>
</dbReference>
<dbReference type="SUPFAM" id="SSF55811">
    <property type="entry name" value="Nudix"/>
    <property type="match status" value="1"/>
</dbReference>
<dbReference type="NCBIfam" id="NF001938">
    <property type="entry name" value="PRK00714.1-5"/>
    <property type="match status" value="1"/>
</dbReference>
<sequence length="170" mass="19205">MCGGDATYRPNVGIALFDVRGRVLIARRTSDDGPEVIAAGFEWQMPQGGVEPGEDIEAAARRELAEETGVTSTVLIGMLPEQLSYDWPPYHGPPHRLDRWRGQRQSWLAFRFTGTDQDIDLSHAAPGEPPEFDLWRWERLERLPDLVVPYKRAIYARLAAEFAVFAARRA</sequence>
<dbReference type="GO" id="GO:0008893">
    <property type="term" value="F:guanosine-3',5'-bis(diphosphate) 3'-diphosphatase activity"/>
    <property type="evidence" value="ECO:0007669"/>
    <property type="project" value="TreeGrafter"/>
</dbReference>
<evidence type="ECO:0000256" key="2">
    <source>
        <dbReference type="ARBA" id="ARBA00001946"/>
    </source>
</evidence>
<name>A0A4D7AZD9_9HYPH</name>
<dbReference type="InterPro" id="IPR020084">
    <property type="entry name" value="NUDIX_hydrolase_CS"/>
</dbReference>
<evidence type="ECO:0000256" key="1">
    <source>
        <dbReference type="ARBA" id="ARBA00001936"/>
    </source>
</evidence>
<evidence type="ECO:0000256" key="4">
    <source>
        <dbReference type="RuleBase" id="RU003476"/>
    </source>
</evidence>
<comment type="similarity">
    <text evidence="4">Belongs to the Nudix hydrolase family.</text>
</comment>
<dbReference type="PANTHER" id="PTHR11839:SF22">
    <property type="entry name" value="NUDIX HYDROLASE 26, CHLOROPLASTIC"/>
    <property type="match status" value="1"/>
</dbReference>
<feature type="domain" description="Nudix hydrolase" evidence="5">
    <location>
        <begin position="7"/>
        <end position="160"/>
    </location>
</feature>
<dbReference type="PRINTS" id="PR00502">
    <property type="entry name" value="NUDIXFAMILY"/>
</dbReference>
<protein>
    <submittedName>
        <fullName evidence="6">RNA pyrophosphohydrolase</fullName>
        <ecNumber evidence="6">3.6.1.-</ecNumber>
    </submittedName>
</protein>